<sequence>MAGRNSGSITAEMEARALELYREGFTSSWIADDLGVKMKNLRNLAERRGWTEPVRNAAEWAQVWSSIFRTPELYKIHCEIRPKAMAR</sequence>
<evidence type="ECO:0008006" key="2">
    <source>
        <dbReference type="Google" id="ProtNLM"/>
    </source>
</evidence>
<accession>A0AAU6R659</accession>
<evidence type="ECO:0000313" key="1">
    <source>
        <dbReference type="EMBL" id="WZE63433.1"/>
    </source>
</evidence>
<organism evidence="1">
    <name type="scientific">Micrococcus phage Kurnik</name>
    <dbReference type="NCBI Taxonomy" id="3092208"/>
    <lineage>
        <taxon>Viruses</taxon>
        <taxon>Duplodnaviria</taxon>
        <taxon>Heunggongvirae</taxon>
        <taxon>Uroviricota</taxon>
        <taxon>Caudoviricetes</taxon>
    </lineage>
</organism>
<dbReference type="EMBL" id="OR756649">
    <property type="protein sequence ID" value="WZE63433.1"/>
    <property type="molecule type" value="Genomic_DNA"/>
</dbReference>
<reference evidence="1" key="1">
    <citation type="submission" date="2023-10" db="EMBL/GenBank/DDBJ databases">
        <title>Two new lytic phages for Micrococcus sp. strain 1402.</title>
        <authorList>
            <person name="Petrzik K."/>
        </authorList>
    </citation>
    <scope>NUCLEOTIDE SEQUENCE</scope>
</reference>
<protein>
    <recommendedName>
        <fullName evidence="2">Helix-turn-helix DNA binding domain protein</fullName>
    </recommendedName>
</protein>
<name>A0AAU6R659_9CAUD</name>
<proteinExistence type="predicted"/>